<name>A0A8J2RKN7_9CRUS</name>
<dbReference type="GO" id="GO:0005634">
    <property type="term" value="C:nucleus"/>
    <property type="evidence" value="ECO:0007669"/>
    <property type="project" value="UniProtKB-SubCell"/>
</dbReference>
<feature type="compositionally biased region" description="Low complexity" evidence="12">
    <location>
        <begin position="138"/>
        <end position="150"/>
    </location>
</feature>
<feature type="compositionally biased region" description="Pro residues" evidence="12">
    <location>
        <begin position="320"/>
        <end position="330"/>
    </location>
</feature>
<proteinExistence type="predicted"/>
<dbReference type="AlphaFoldDB" id="A0A8J2RKN7"/>
<organism evidence="14 15">
    <name type="scientific">Daphnia galeata</name>
    <dbReference type="NCBI Taxonomy" id="27404"/>
    <lineage>
        <taxon>Eukaryota</taxon>
        <taxon>Metazoa</taxon>
        <taxon>Ecdysozoa</taxon>
        <taxon>Arthropoda</taxon>
        <taxon>Crustacea</taxon>
        <taxon>Branchiopoda</taxon>
        <taxon>Diplostraca</taxon>
        <taxon>Cladocera</taxon>
        <taxon>Anomopoda</taxon>
        <taxon>Daphniidae</taxon>
        <taxon>Daphnia</taxon>
    </lineage>
</organism>
<evidence type="ECO:0000256" key="2">
    <source>
        <dbReference type="ARBA" id="ARBA00022499"/>
    </source>
</evidence>
<feature type="domain" description="C2H2-type" evidence="13">
    <location>
        <begin position="889"/>
        <end position="911"/>
    </location>
</feature>
<sequence length="990" mass="105778">MIKFEPASYVCSTCQRRFRSAWILLQHVQNDHGVRIYVPDGCGDWSERSGATGYSTATNQKKCPTPLSPHAVASVHHHHHQQQQQQHQHQQIHASHHLHGLNPATFAPLAAALANHHRSTESASSGSGQRLTNSTPHSVASLAASSMTSSMQHLSFPLPHTRMPPSSSNNSSGTNSHSARTCGSSSGSSSTATNMSTHLPSPVSFPMLLSGLGQHTHQISAGLDPHMPFGLLRLPLGERHSFGASINAQSSGYPPRPSSHDLLLRGAGGGNVGGGSSANAASDNLIPEHFRAGLHGLSNLNSSGISFPPPIQESFVGERPTPPTTTPSTPPNTTAVSVSSAAPSIPSSAAKDSADFYSQRLRQLAGNGPESPKANGPTSRSRSPSPSSEKMTAASPLTSPVESKAKSGDNLTPPRTLLPVTGEAATEESFSTSSPKSSGDVQRASSPAVREQQQKMTMKCSTCDFRCATTIELRRHIRTHRRIQRGRSSAALTPDSTSRRDQYGSAAEEDDEDDSDADSIGDDREAGDDEDDEDEELIDDSDNEDAEDVDGQRGSRSTGQRHHGRKDDDDCPEDLTIKSSSAPPTPAPSVPSDKPSPIQLHQHPLHALQNFRNLHHHHNPNSVVEELMDSLGFSHLHHEAVQAYKESLAKSGGLVVDGGKTTNEPNGFVEKMLRFRDDRKSLMMPANGSSLDLAPGLLRALDSPVLSSVPGSKRLKLDSENQHQRGGERDARESLFAAGLWLPGLPGLPGRDFFPPGLTGPMSAMDRDLLARTAKLGGVSSAGDNNPFKSLNFGMNLGPLNLGGSGPGHKSGMPSLVGGQLQSGHGGSQSGLHSPSGGSTVGGGGGGLLSSSMKKESRRNDTCEYCGKVFKNCSNLTVHRRSHTGEKPYKCELCSYACAQSSKLTRHMKTHGRLGKDVYRCRFCEMPFSVPSTLEKHMRKCVVQQQKKAARLNAAGRGCGGCQRRSRRPGQLANAEQQCNQQQHVNDFRR</sequence>
<keyword evidence="9" id="KW-0804">Transcription</keyword>
<dbReference type="PROSITE" id="PS50157">
    <property type="entry name" value="ZINC_FINGER_C2H2_2"/>
    <property type="match status" value="4"/>
</dbReference>
<dbReference type="InterPro" id="IPR036236">
    <property type="entry name" value="Znf_C2H2_sf"/>
</dbReference>
<keyword evidence="4" id="KW-0677">Repeat</keyword>
<feature type="compositionally biased region" description="Basic and acidic residues" evidence="12">
    <location>
        <begin position="715"/>
        <end position="730"/>
    </location>
</feature>
<dbReference type="GO" id="GO:0003700">
    <property type="term" value="F:DNA-binding transcription factor activity"/>
    <property type="evidence" value="ECO:0007669"/>
    <property type="project" value="TreeGrafter"/>
</dbReference>
<feature type="compositionally biased region" description="Low complexity" evidence="12">
    <location>
        <begin position="331"/>
        <end position="351"/>
    </location>
</feature>
<dbReference type="FunFam" id="3.30.160.60:FF:001175">
    <property type="entry name" value="Zinc finger, C2H2 type"/>
    <property type="match status" value="1"/>
</dbReference>
<feature type="domain" description="C2H2-type" evidence="13">
    <location>
        <begin position="9"/>
        <end position="32"/>
    </location>
</feature>
<keyword evidence="6" id="KW-0862">Zinc</keyword>
<dbReference type="SUPFAM" id="SSF57667">
    <property type="entry name" value="beta-beta-alpha zinc fingers"/>
    <property type="match status" value="3"/>
</dbReference>
<dbReference type="GO" id="GO:0006357">
    <property type="term" value="P:regulation of transcription by RNA polymerase II"/>
    <property type="evidence" value="ECO:0007669"/>
    <property type="project" value="TreeGrafter"/>
</dbReference>
<evidence type="ECO:0000256" key="6">
    <source>
        <dbReference type="ARBA" id="ARBA00022833"/>
    </source>
</evidence>
<evidence type="ECO:0000256" key="9">
    <source>
        <dbReference type="ARBA" id="ARBA00023163"/>
    </source>
</evidence>
<keyword evidence="5 11" id="KW-0863">Zinc-finger</keyword>
<dbReference type="GO" id="GO:0008270">
    <property type="term" value="F:zinc ion binding"/>
    <property type="evidence" value="ECO:0007669"/>
    <property type="project" value="UniProtKB-KW"/>
</dbReference>
<keyword evidence="15" id="KW-1185">Reference proteome</keyword>
<feature type="region of interest" description="Disordered" evidence="12">
    <location>
        <begin position="478"/>
        <end position="599"/>
    </location>
</feature>
<feature type="region of interest" description="Disordered" evidence="12">
    <location>
        <begin position="364"/>
        <end position="459"/>
    </location>
</feature>
<feature type="region of interest" description="Disordered" evidence="12">
    <location>
        <begin position="245"/>
        <end position="270"/>
    </location>
</feature>
<evidence type="ECO:0000256" key="12">
    <source>
        <dbReference type="SAM" id="MobiDB-lite"/>
    </source>
</evidence>
<dbReference type="InterPro" id="IPR013087">
    <property type="entry name" value="Znf_C2H2_type"/>
</dbReference>
<comment type="subcellular location">
    <subcellularLocation>
        <location evidence="1">Nucleus</location>
    </subcellularLocation>
</comment>
<keyword evidence="2" id="KW-1017">Isopeptide bond</keyword>
<evidence type="ECO:0000256" key="10">
    <source>
        <dbReference type="ARBA" id="ARBA00023242"/>
    </source>
</evidence>
<feature type="region of interest" description="Disordered" evidence="12">
    <location>
        <begin position="53"/>
        <end position="95"/>
    </location>
</feature>
<protein>
    <recommendedName>
        <fullName evidence="13">C2H2-type domain-containing protein</fullName>
    </recommendedName>
</protein>
<feature type="compositionally biased region" description="Low complexity" evidence="12">
    <location>
        <begin position="379"/>
        <end position="388"/>
    </location>
</feature>
<dbReference type="PANTHER" id="PTHR45993">
    <property type="entry name" value="B-CELL LYMPHOMA/LEUKEMIA 11"/>
    <property type="match status" value="1"/>
</dbReference>
<dbReference type="Pfam" id="PF00096">
    <property type="entry name" value="zf-C2H2"/>
    <property type="match status" value="3"/>
</dbReference>
<feature type="region of interest" description="Disordered" evidence="12">
    <location>
        <begin position="113"/>
        <end position="198"/>
    </location>
</feature>
<evidence type="ECO:0000256" key="8">
    <source>
        <dbReference type="ARBA" id="ARBA00023015"/>
    </source>
</evidence>
<reference evidence="14" key="1">
    <citation type="submission" date="2021-11" db="EMBL/GenBank/DDBJ databases">
        <authorList>
            <person name="Schell T."/>
        </authorList>
    </citation>
    <scope>NUCLEOTIDE SEQUENCE</scope>
    <source>
        <strain evidence="14">M5</strain>
    </source>
</reference>
<keyword evidence="8" id="KW-0805">Transcription regulation</keyword>
<gene>
    <name evidence="14" type="ORF">DGAL_LOCUS4019</name>
</gene>
<dbReference type="OrthoDB" id="10046198at2759"/>
<feature type="compositionally biased region" description="Polar residues" evidence="12">
    <location>
        <begin position="53"/>
        <end position="62"/>
    </location>
</feature>
<comment type="caution">
    <text evidence="14">The sequence shown here is derived from an EMBL/GenBank/DDBJ whole genome shotgun (WGS) entry which is preliminary data.</text>
</comment>
<keyword evidence="3" id="KW-0479">Metal-binding</keyword>
<evidence type="ECO:0000259" key="13">
    <source>
        <dbReference type="PROSITE" id="PS50157"/>
    </source>
</evidence>
<accession>A0A8J2RKN7</accession>
<keyword evidence="10" id="KW-0539">Nucleus</keyword>
<evidence type="ECO:0000256" key="1">
    <source>
        <dbReference type="ARBA" id="ARBA00004123"/>
    </source>
</evidence>
<evidence type="ECO:0000256" key="11">
    <source>
        <dbReference type="PROSITE-ProRule" id="PRU00042"/>
    </source>
</evidence>
<feature type="domain" description="C2H2-type" evidence="13">
    <location>
        <begin position="861"/>
        <end position="888"/>
    </location>
</feature>
<feature type="domain" description="C2H2-type" evidence="13">
    <location>
        <begin position="919"/>
        <end position="949"/>
    </location>
</feature>
<dbReference type="Proteomes" id="UP000789390">
    <property type="component" value="Unassembled WGS sequence"/>
</dbReference>
<feature type="compositionally biased region" description="Low complexity" evidence="12">
    <location>
        <begin position="82"/>
        <end position="93"/>
    </location>
</feature>
<dbReference type="PANTHER" id="PTHR45993:SF6">
    <property type="entry name" value="C2H2-TYPE DOMAIN-CONTAINING PROTEIN"/>
    <property type="match status" value="1"/>
</dbReference>
<dbReference type="EMBL" id="CAKKLH010000064">
    <property type="protein sequence ID" value="CAH0101681.1"/>
    <property type="molecule type" value="Genomic_DNA"/>
</dbReference>
<feature type="compositionally biased region" description="Low complexity" evidence="12">
    <location>
        <begin position="166"/>
        <end position="197"/>
    </location>
</feature>
<evidence type="ECO:0000256" key="7">
    <source>
        <dbReference type="ARBA" id="ARBA00022843"/>
    </source>
</evidence>
<dbReference type="FunFam" id="3.30.160.60:FF:000046">
    <property type="entry name" value="Putative B-cell lymphoma/leukemia 11A"/>
    <property type="match status" value="1"/>
</dbReference>
<feature type="compositionally biased region" description="Gly residues" evidence="12">
    <location>
        <begin position="839"/>
        <end position="848"/>
    </location>
</feature>
<feature type="compositionally biased region" description="Acidic residues" evidence="12">
    <location>
        <begin position="507"/>
        <end position="549"/>
    </location>
</feature>
<feature type="compositionally biased region" description="Polar residues" evidence="12">
    <location>
        <begin position="121"/>
        <end position="137"/>
    </location>
</feature>
<evidence type="ECO:0000256" key="5">
    <source>
        <dbReference type="ARBA" id="ARBA00022771"/>
    </source>
</evidence>
<dbReference type="Gene3D" id="3.30.160.60">
    <property type="entry name" value="Classic Zinc Finger"/>
    <property type="match status" value="2"/>
</dbReference>
<feature type="region of interest" description="Disordered" evidence="12">
    <location>
        <begin position="804"/>
        <end position="855"/>
    </location>
</feature>
<evidence type="ECO:0000256" key="3">
    <source>
        <dbReference type="ARBA" id="ARBA00022723"/>
    </source>
</evidence>
<feature type="compositionally biased region" description="Low complexity" evidence="12">
    <location>
        <begin position="423"/>
        <end position="438"/>
    </location>
</feature>
<dbReference type="SMART" id="SM00355">
    <property type="entry name" value="ZnF_C2H2"/>
    <property type="match status" value="5"/>
</dbReference>
<dbReference type="GO" id="GO:0000978">
    <property type="term" value="F:RNA polymerase II cis-regulatory region sequence-specific DNA binding"/>
    <property type="evidence" value="ECO:0007669"/>
    <property type="project" value="TreeGrafter"/>
</dbReference>
<feature type="region of interest" description="Disordered" evidence="12">
    <location>
        <begin position="709"/>
        <end position="730"/>
    </location>
</feature>
<dbReference type="InterPro" id="IPR051497">
    <property type="entry name" value="Dev/Hematopoietic_TF"/>
</dbReference>
<evidence type="ECO:0000313" key="15">
    <source>
        <dbReference type="Proteomes" id="UP000789390"/>
    </source>
</evidence>
<keyword evidence="7" id="KW-0832">Ubl conjugation</keyword>
<feature type="region of interest" description="Disordered" evidence="12">
    <location>
        <begin position="304"/>
        <end position="352"/>
    </location>
</feature>
<evidence type="ECO:0000313" key="14">
    <source>
        <dbReference type="EMBL" id="CAH0101681.1"/>
    </source>
</evidence>
<evidence type="ECO:0000256" key="4">
    <source>
        <dbReference type="ARBA" id="ARBA00022737"/>
    </source>
</evidence>
<dbReference type="PROSITE" id="PS00028">
    <property type="entry name" value="ZINC_FINGER_C2H2_1"/>
    <property type="match status" value="4"/>
</dbReference>